<organism evidence="2 3">
    <name type="scientific">Pogonomyrmex barbatus</name>
    <name type="common">red harvester ant</name>
    <dbReference type="NCBI Taxonomy" id="144034"/>
    <lineage>
        <taxon>Eukaryota</taxon>
        <taxon>Metazoa</taxon>
        <taxon>Ecdysozoa</taxon>
        <taxon>Arthropoda</taxon>
        <taxon>Hexapoda</taxon>
        <taxon>Insecta</taxon>
        <taxon>Pterygota</taxon>
        <taxon>Neoptera</taxon>
        <taxon>Endopterygota</taxon>
        <taxon>Hymenoptera</taxon>
        <taxon>Apocrita</taxon>
        <taxon>Aculeata</taxon>
        <taxon>Formicoidea</taxon>
        <taxon>Formicidae</taxon>
        <taxon>Myrmicinae</taxon>
        <taxon>Pogonomyrmex</taxon>
    </lineage>
</organism>
<feature type="compositionally biased region" description="Basic and acidic residues" evidence="1">
    <location>
        <begin position="237"/>
        <end position="246"/>
    </location>
</feature>
<protein>
    <submittedName>
        <fullName evidence="3">Uncharacterized protein LOC105429789</fullName>
    </submittedName>
</protein>
<reference evidence="3" key="1">
    <citation type="submission" date="2025-08" db="UniProtKB">
        <authorList>
            <consortium name="RefSeq"/>
        </authorList>
    </citation>
    <scope>IDENTIFICATION</scope>
</reference>
<dbReference type="GeneID" id="105429789"/>
<dbReference type="OrthoDB" id="7635320at2759"/>
<sequence length="267" mass="30316">MVIVEIKRSSSERFGMCCRRIPKSHKPQRLPHEVVDHCNGSESFQIPEYTMESRPMSTDSLMEITDAASSSAPISSTNSSVSNVSMEPITLANSLNSAKALLRKKSLVQLINSYIKAGIEEGKRQAKNYIRKALSFGVRSGYLIPTDRQGNVLRVCPTLDTTSCNSTQVDIESRRKRRIARRGETRLTTIADRKAMRRGFQHGKTFHNVDNRRMAFKKRCGTQHTQSPAKSLSTRENSPRRLPDKSLRKRSKLKVFARKNRFVNLFT</sequence>
<proteinExistence type="predicted"/>
<keyword evidence="2" id="KW-1185">Reference proteome</keyword>
<dbReference type="RefSeq" id="XP_025074743.1">
    <property type="nucleotide sequence ID" value="XM_025218958.1"/>
</dbReference>
<accession>A0A8N1S9T1</accession>
<name>A0A8N1S9T1_9HYME</name>
<evidence type="ECO:0000256" key="1">
    <source>
        <dbReference type="SAM" id="MobiDB-lite"/>
    </source>
</evidence>
<feature type="compositionally biased region" description="Polar residues" evidence="1">
    <location>
        <begin position="222"/>
        <end position="236"/>
    </location>
</feature>
<feature type="region of interest" description="Disordered" evidence="1">
    <location>
        <begin position="218"/>
        <end position="250"/>
    </location>
</feature>
<evidence type="ECO:0000313" key="3">
    <source>
        <dbReference type="RefSeq" id="XP_025074743.1"/>
    </source>
</evidence>
<dbReference type="AlphaFoldDB" id="A0A8N1S9T1"/>
<dbReference type="Proteomes" id="UP000504615">
    <property type="component" value="Unplaced"/>
</dbReference>
<evidence type="ECO:0000313" key="2">
    <source>
        <dbReference type="Proteomes" id="UP000504615"/>
    </source>
</evidence>
<gene>
    <name evidence="3" type="primary">LOC105429789</name>
</gene>